<dbReference type="GO" id="GO:0000127">
    <property type="term" value="C:transcription factor TFIIIC complex"/>
    <property type="evidence" value="ECO:0007669"/>
    <property type="project" value="TreeGrafter"/>
</dbReference>
<dbReference type="OMA" id="NHLAPHQ"/>
<evidence type="ECO:0000259" key="1">
    <source>
        <dbReference type="Pfam" id="PF10419"/>
    </source>
</evidence>
<dbReference type="VEuPathDB" id="VectorBase:ASTE009855"/>
<dbReference type="PANTHER" id="PTHR21860">
    <property type="entry name" value="TRANSCRIPTION INITIATION FACTOR IIIC TFIIIC , POLYPEPTIDE 6-RELATED"/>
    <property type="match status" value="1"/>
</dbReference>
<dbReference type="AlphaFoldDB" id="A0A182YJW4"/>
<evidence type="ECO:0000313" key="2">
    <source>
        <dbReference type="EnsemblMetazoa" id="ASTEI08750-PA"/>
    </source>
</evidence>
<dbReference type="EnsemblMetazoa" id="ASTEI08750-RA">
    <property type="protein sequence ID" value="ASTEI08750-PA"/>
    <property type="gene ID" value="ASTEI08750"/>
</dbReference>
<feature type="domain" description="Transcription factor TFIIIC triple barrel" evidence="1">
    <location>
        <begin position="49"/>
        <end position="143"/>
    </location>
</feature>
<reference evidence="3" key="1">
    <citation type="journal article" date="2014" name="Genome Biol.">
        <title>Genome analysis of a major urban malaria vector mosquito, Anopheles stephensi.</title>
        <authorList>
            <person name="Jiang X."/>
            <person name="Peery A."/>
            <person name="Hall A.B."/>
            <person name="Sharma A."/>
            <person name="Chen X.G."/>
            <person name="Waterhouse R.M."/>
            <person name="Komissarov A."/>
            <person name="Riehle M.M."/>
            <person name="Shouche Y."/>
            <person name="Sharakhova M.V."/>
            <person name="Lawson D."/>
            <person name="Pakpour N."/>
            <person name="Arensburger P."/>
            <person name="Davidson V.L."/>
            <person name="Eiglmeier K."/>
            <person name="Emrich S."/>
            <person name="George P."/>
            <person name="Kennedy R.C."/>
            <person name="Mane S.P."/>
            <person name="Maslen G."/>
            <person name="Oringanje C."/>
            <person name="Qi Y."/>
            <person name="Settlage R."/>
            <person name="Tojo M."/>
            <person name="Tubio J.M."/>
            <person name="Unger M.F."/>
            <person name="Wang B."/>
            <person name="Vernick K.D."/>
            <person name="Ribeiro J.M."/>
            <person name="James A.A."/>
            <person name="Michel K."/>
            <person name="Riehle M.A."/>
            <person name="Luckhart S."/>
            <person name="Sharakhov I.V."/>
            <person name="Tu Z."/>
        </authorList>
    </citation>
    <scope>NUCLEOTIDE SEQUENCE [LARGE SCALE GENOMIC DNA]</scope>
    <source>
        <strain evidence="3">Indian</strain>
    </source>
</reference>
<protein>
    <recommendedName>
        <fullName evidence="1">Transcription factor TFIIIC triple barrel domain-containing protein</fullName>
    </recommendedName>
</protein>
<dbReference type="Proteomes" id="UP000076408">
    <property type="component" value="Unassembled WGS sequence"/>
</dbReference>
<proteinExistence type="predicted"/>
<accession>A0A182YJW4</accession>
<dbReference type="InterPro" id="IPR019481">
    <property type="entry name" value="TFIIIC_triple_barrel"/>
</dbReference>
<dbReference type="VEuPathDB" id="VectorBase:ASTEI08750"/>
<dbReference type="VEuPathDB" id="VectorBase:ASTEI20_040359"/>
<dbReference type="PANTHER" id="PTHR21860:SF2">
    <property type="entry name" value="GENERAL TRANSCRIPTION FACTOR 3C POLYPEPTIDE 6"/>
    <property type="match status" value="1"/>
</dbReference>
<dbReference type="Gene3D" id="2.60.40.4370">
    <property type="match status" value="1"/>
</dbReference>
<keyword evidence="3" id="KW-1185">Reference proteome</keyword>
<dbReference type="GO" id="GO:0006383">
    <property type="term" value="P:transcription by RNA polymerase III"/>
    <property type="evidence" value="ECO:0007669"/>
    <property type="project" value="InterPro"/>
</dbReference>
<dbReference type="STRING" id="30069.A0A182YJW4"/>
<dbReference type="Pfam" id="PF10419">
    <property type="entry name" value="TFIIIC_sub6"/>
    <property type="match status" value="1"/>
</dbReference>
<reference evidence="2" key="2">
    <citation type="submission" date="2020-05" db="UniProtKB">
        <authorList>
            <consortium name="EnsemblMetazoa"/>
        </authorList>
    </citation>
    <scope>IDENTIFICATION</scope>
    <source>
        <strain evidence="2">Indian</strain>
    </source>
</reference>
<organism evidence="2 3">
    <name type="scientific">Anopheles stephensi</name>
    <name type="common">Indo-Pakistan malaria mosquito</name>
    <dbReference type="NCBI Taxonomy" id="30069"/>
    <lineage>
        <taxon>Eukaryota</taxon>
        <taxon>Metazoa</taxon>
        <taxon>Ecdysozoa</taxon>
        <taxon>Arthropoda</taxon>
        <taxon>Hexapoda</taxon>
        <taxon>Insecta</taxon>
        <taxon>Pterygota</taxon>
        <taxon>Neoptera</taxon>
        <taxon>Endopterygota</taxon>
        <taxon>Diptera</taxon>
        <taxon>Nematocera</taxon>
        <taxon>Culicoidea</taxon>
        <taxon>Culicidae</taxon>
        <taxon>Anophelinae</taxon>
        <taxon>Anopheles</taxon>
    </lineage>
</organism>
<name>A0A182YJW4_ANOST</name>
<dbReference type="InterPro" id="IPR042771">
    <property type="entry name" value="GTF3C6-like"/>
</dbReference>
<sequence length="225" mass="25180">MSRLHRDYAIGPTRSILDEIKMEVESHSQPGPSSNSGTNTTTIDDDLYEEEVTLFADFDICLEVDDPNAHIKVIGIDTEHPVIQVNEEVYRGTVDFAFGTNVFFEKDPKASATIDPVFESNIKDLYQYVGSTDKVLRMKRIFVNAKDQQKQGQLATASAMASDSSDDETTEADMGKYEVNMTYEDALNLHLQEGCVASRHIAENLNGEALMQNRRIKGEPMTMDD</sequence>
<evidence type="ECO:0000313" key="3">
    <source>
        <dbReference type="Proteomes" id="UP000076408"/>
    </source>
</evidence>